<evidence type="ECO:0000256" key="8">
    <source>
        <dbReference type="ARBA" id="ARBA00023098"/>
    </source>
</evidence>
<dbReference type="Pfam" id="PF04161">
    <property type="entry name" value="Arv1"/>
    <property type="match status" value="1"/>
</dbReference>
<dbReference type="STRING" id="6293.A0A1I8EDN7"/>
<keyword evidence="8 10" id="KW-0443">Lipid metabolism</keyword>
<evidence type="ECO:0000256" key="3">
    <source>
        <dbReference type="ARBA" id="ARBA00022448"/>
    </source>
</evidence>
<keyword evidence="5 10" id="KW-0256">Endoplasmic reticulum</keyword>
<dbReference type="GO" id="GO:0032541">
    <property type="term" value="C:cortical endoplasmic reticulum"/>
    <property type="evidence" value="ECO:0007669"/>
    <property type="project" value="TreeGrafter"/>
</dbReference>
<dbReference type="GO" id="GO:0005789">
    <property type="term" value="C:endoplasmic reticulum membrane"/>
    <property type="evidence" value="ECO:0007669"/>
    <property type="project" value="UniProtKB-SubCell"/>
</dbReference>
<evidence type="ECO:0000256" key="1">
    <source>
        <dbReference type="ARBA" id="ARBA00004477"/>
    </source>
</evidence>
<evidence type="ECO:0000313" key="11">
    <source>
        <dbReference type="WBParaSite" id="maker-PairedContig_1579-snap-gene-0.21-mRNA-1"/>
    </source>
</evidence>
<dbReference type="GO" id="GO:0032366">
    <property type="term" value="P:intracellular sterol transport"/>
    <property type="evidence" value="ECO:0007669"/>
    <property type="project" value="UniProtKB-UniRule"/>
</dbReference>
<keyword evidence="3 10" id="KW-0813">Transport</keyword>
<protein>
    <recommendedName>
        <fullName evidence="10">Protein ARV</fullName>
    </recommendedName>
</protein>
<evidence type="ECO:0000256" key="9">
    <source>
        <dbReference type="ARBA" id="ARBA00023136"/>
    </source>
</evidence>
<feature type="transmembrane region" description="Helical" evidence="10">
    <location>
        <begin position="153"/>
        <end position="172"/>
    </location>
</feature>
<dbReference type="PANTHER" id="PTHR14467">
    <property type="entry name" value="ARV1"/>
    <property type="match status" value="1"/>
</dbReference>
<comment type="similarity">
    <text evidence="2 10">Belongs to the ARV1 family.</text>
</comment>
<keyword evidence="9 10" id="KW-0472">Membrane</keyword>
<feature type="transmembrane region" description="Helical" evidence="10">
    <location>
        <begin position="184"/>
        <end position="205"/>
    </location>
</feature>
<dbReference type="GO" id="GO:0097036">
    <property type="term" value="P:regulation of plasma membrane sterol distribution"/>
    <property type="evidence" value="ECO:0007669"/>
    <property type="project" value="UniProtKB-UniRule"/>
</dbReference>
<accession>A0A1I8EDN7</accession>
<evidence type="ECO:0000256" key="4">
    <source>
        <dbReference type="ARBA" id="ARBA00022692"/>
    </source>
</evidence>
<evidence type="ECO:0000256" key="2">
    <source>
        <dbReference type="ARBA" id="ARBA00009187"/>
    </source>
</evidence>
<evidence type="ECO:0000256" key="6">
    <source>
        <dbReference type="ARBA" id="ARBA00022989"/>
    </source>
</evidence>
<keyword evidence="7 10" id="KW-0445">Lipid transport</keyword>
<evidence type="ECO:0000256" key="10">
    <source>
        <dbReference type="RuleBase" id="RU368065"/>
    </source>
</evidence>
<keyword evidence="6 10" id="KW-1133">Transmembrane helix</keyword>
<sequence length="269" mass="30898">MSPVFRHLSVVTSPGPFQISLRLSENEVEGARGMVDEYICINCCHPSSSLFLKYSDNGIRLTPCSNCGRAVDAYIEYDTVLVIIDLMLQYIEAYRHLLMNTSSNRVSFMLFRYCHKLCIIFMLCNAYSKWIRRRVMSGDENAYDLEWEFYECLLQSLLEMASFMIVLALMSLQISARLSVNKTLKTFCIGSYGNVFAVLSVIWHLHLLWSYRMLTELFIFISHVQAQRGGSLLILPMYNMTLTRSILVVLMAAVISRAVGLLMDLFCFM</sequence>
<dbReference type="GO" id="GO:0016125">
    <property type="term" value="P:sterol metabolic process"/>
    <property type="evidence" value="ECO:0007669"/>
    <property type="project" value="UniProtKB-UniRule"/>
</dbReference>
<evidence type="ECO:0000256" key="7">
    <source>
        <dbReference type="ARBA" id="ARBA00023055"/>
    </source>
</evidence>
<organism evidence="11">
    <name type="scientific">Wuchereria bancrofti</name>
    <dbReference type="NCBI Taxonomy" id="6293"/>
    <lineage>
        <taxon>Eukaryota</taxon>
        <taxon>Metazoa</taxon>
        <taxon>Ecdysozoa</taxon>
        <taxon>Nematoda</taxon>
        <taxon>Chromadorea</taxon>
        <taxon>Rhabditida</taxon>
        <taxon>Spirurina</taxon>
        <taxon>Spiruromorpha</taxon>
        <taxon>Filarioidea</taxon>
        <taxon>Onchocercidae</taxon>
        <taxon>Wuchereria</taxon>
    </lineage>
</organism>
<evidence type="ECO:0000256" key="5">
    <source>
        <dbReference type="ARBA" id="ARBA00022824"/>
    </source>
</evidence>
<dbReference type="InterPro" id="IPR007290">
    <property type="entry name" value="Arv1"/>
</dbReference>
<dbReference type="WBParaSite" id="maker-PairedContig_1579-snap-gene-0.21-mRNA-1">
    <property type="protein sequence ID" value="maker-PairedContig_1579-snap-gene-0.21-mRNA-1"/>
    <property type="gene ID" value="maker-PairedContig_1579-snap-gene-0.21"/>
</dbReference>
<keyword evidence="4 10" id="KW-0812">Transmembrane</keyword>
<proteinExistence type="inferred from homology"/>
<dbReference type="PANTHER" id="PTHR14467:SF0">
    <property type="entry name" value="PROTEIN ARV1"/>
    <property type="match status" value="1"/>
</dbReference>
<dbReference type="GO" id="GO:0006665">
    <property type="term" value="P:sphingolipid metabolic process"/>
    <property type="evidence" value="ECO:0007669"/>
    <property type="project" value="TreeGrafter"/>
</dbReference>
<name>A0A1I8EDN7_WUCBA</name>
<reference evidence="11" key="1">
    <citation type="submission" date="2016-11" db="UniProtKB">
        <authorList>
            <consortium name="WormBaseParasite"/>
        </authorList>
    </citation>
    <scope>IDENTIFICATION</scope>
    <source>
        <strain evidence="11">pt0022</strain>
    </source>
</reference>
<dbReference type="GO" id="GO:0005794">
    <property type="term" value="C:Golgi apparatus"/>
    <property type="evidence" value="ECO:0007669"/>
    <property type="project" value="TreeGrafter"/>
</dbReference>
<feature type="transmembrane region" description="Helical" evidence="10">
    <location>
        <begin position="246"/>
        <end position="268"/>
    </location>
</feature>
<comment type="subcellular location">
    <subcellularLocation>
        <location evidence="1 10">Endoplasmic reticulum membrane</location>
        <topology evidence="1 10">Multi-pass membrane protein</topology>
    </subcellularLocation>
</comment>
<comment type="function">
    <text evidence="10">Mediator of sterol homeostasis involved in sterol uptake, trafficking and distribution into membranes.</text>
</comment>
<dbReference type="AlphaFoldDB" id="A0A1I8EDN7"/>